<sequence>MASTTKLISEEQFLCSICQEVFKEPVSTRCGHNFCKSCITEYWDSTCQIQLIKGKAEGEIAKPGDVPCDAHKLLFCCTDQKCVCLICWKDGHADHDVILLEKASQEKKALLAKSVSEMKIIDNQKTVEVNKLKASFQQTKKESMSDLADVEMALTSLVADVQEHKRKVIELIQQKQKRADAKGDAFFAQVVQESVEMRKKIHKLEQLLQTDDHLHFLLNYPSYYQTFIANRSRTRDFVNH</sequence>
<keyword evidence="1" id="KW-0479">Metal-binding</keyword>
<keyword evidence="2 4" id="KW-0863">Zinc-finger</keyword>
<dbReference type="InterPro" id="IPR001841">
    <property type="entry name" value="Znf_RING"/>
</dbReference>
<dbReference type="Gene3D" id="3.30.40.10">
    <property type="entry name" value="Zinc/RING finger domain, C3HC4 (zinc finger)"/>
    <property type="match status" value="1"/>
</dbReference>
<dbReference type="AlphaFoldDB" id="A0A3B3BSB1"/>
<dbReference type="Proteomes" id="UP000261560">
    <property type="component" value="Unplaced"/>
</dbReference>
<evidence type="ECO:0000256" key="1">
    <source>
        <dbReference type="ARBA" id="ARBA00022723"/>
    </source>
</evidence>
<dbReference type="InterPro" id="IPR027370">
    <property type="entry name" value="Znf-RING_euk"/>
</dbReference>
<dbReference type="Pfam" id="PF25600">
    <property type="entry name" value="TRIM_CC"/>
    <property type="match status" value="1"/>
</dbReference>
<dbReference type="Ensembl" id="ENSOMET00000002282.1">
    <property type="protein sequence ID" value="ENSOMEP00000008541.1"/>
    <property type="gene ID" value="ENSOMEG00000009712.1"/>
</dbReference>
<dbReference type="InterPro" id="IPR051051">
    <property type="entry name" value="E3_ubiq-ligase_TRIM/RNF"/>
</dbReference>
<dbReference type="PANTHER" id="PTHR25465">
    <property type="entry name" value="B-BOX DOMAIN CONTAINING"/>
    <property type="match status" value="1"/>
</dbReference>
<dbReference type="PANTHER" id="PTHR25465:SF32">
    <property type="entry name" value="BLOODTHIRSTY-RELATED GENE FAMILY, MEMBER 16 ISOFORM X1-RELATED"/>
    <property type="match status" value="1"/>
</dbReference>
<keyword evidence="3" id="KW-0862">Zinc</keyword>
<evidence type="ECO:0000256" key="4">
    <source>
        <dbReference type="PROSITE-ProRule" id="PRU00175"/>
    </source>
</evidence>
<dbReference type="PROSITE" id="PS50089">
    <property type="entry name" value="ZF_RING_2"/>
    <property type="match status" value="1"/>
</dbReference>
<dbReference type="GO" id="GO:0008270">
    <property type="term" value="F:zinc ion binding"/>
    <property type="evidence" value="ECO:0007669"/>
    <property type="project" value="UniProtKB-KW"/>
</dbReference>
<evidence type="ECO:0000313" key="6">
    <source>
        <dbReference type="Ensembl" id="ENSOMEP00000008541.1"/>
    </source>
</evidence>
<evidence type="ECO:0000256" key="2">
    <source>
        <dbReference type="ARBA" id="ARBA00022771"/>
    </source>
</evidence>
<evidence type="ECO:0000313" key="7">
    <source>
        <dbReference type="Proteomes" id="UP000261560"/>
    </source>
</evidence>
<protein>
    <recommendedName>
        <fullName evidence="5">RING-type domain-containing protein</fullName>
    </recommendedName>
</protein>
<name>A0A3B3BSB1_ORYME</name>
<reference evidence="6" key="1">
    <citation type="submission" date="2025-08" db="UniProtKB">
        <authorList>
            <consortium name="Ensembl"/>
        </authorList>
    </citation>
    <scope>IDENTIFICATION</scope>
</reference>
<dbReference type="Gene3D" id="3.30.160.60">
    <property type="entry name" value="Classic Zinc Finger"/>
    <property type="match status" value="1"/>
</dbReference>
<dbReference type="SUPFAM" id="SSF57850">
    <property type="entry name" value="RING/U-box"/>
    <property type="match status" value="1"/>
</dbReference>
<dbReference type="SUPFAM" id="SSF57845">
    <property type="entry name" value="B-box zinc-binding domain"/>
    <property type="match status" value="1"/>
</dbReference>
<dbReference type="InterPro" id="IPR058030">
    <property type="entry name" value="TRIM8/14/16/25/29/45/65_CC"/>
</dbReference>
<dbReference type="Pfam" id="PF13445">
    <property type="entry name" value="zf-RING_UBOX"/>
    <property type="match status" value="1"/>
</dbReference>
<organism evidence="6 7">
    <name type="scientific">Oryzias melastigma</name>
    <name type="common">Marine medaka</name>
    <dbReference type="NCBI Taxonomy" id="30732"/>
    <lineage>
        <taxon>Eukaryota</taxon>
        <taxon>Metazoa</taxon>
        <taxon>Chordata</taxon>
        <taxon>Craniata</taxon>
        <taxon>Vertebrata</taxon>
        <taxon>Euteleostomi</taxon>
        <taxon>Actinopterygii</taxon>
        <taxon>Neopterygii</taxon>
        <taxon>Teleostei</taxon>
        <taxon>Neoteleostei</taxon>
        <taxon>Acanthomorphata</taxon>
        <taxon>Ovalentaria</taxon>
        <taxon>Atherinomorphae</taxon>
        <taxon>Beloniformes</taxon>
        <taxon>Adrianichthyidae</taxon>
        <taxon>Oryziinae</taxon>
        <taxon>Oryzias</taxon>
    </lineage>
</organism>
<dbReference type="GeneTree" id="ENSGT01040000240385"/>
<dbReference type="CDD" id="cd19769">
    <property type="entry name" value="Bbox2_TRIM16-like"/>
    <property type="match status" value="1"/>
</dbReference>
<evidence type="ECO:0000259" key="5">
    <source>
        <dbReference type="PROSITE" id="PS50089"/>
    </source>
</evidence>
<dbReference type="InterPro" id="IPR017907">
    <property type="entry name" value="Znf_RING_CS"/>
</dbReference>
<proteinExistence type="predicted"/>
<dbReference type="InterPro" id="IPR013083">
    <property type="entry name" value="Znf_RING/FYVE/PHD"/>
</dbReference>
<dbReference type="PROSITE" id="PS00518">
    <property type="entry name" value="ZF_RING_1"/>
    <property type="match status" value="1"/>
</dbReference>
<reference evidence="6" key="2">
    <citation type="submission" date="2025-09" db="UniProtKB">
        <authorList>
            <consortium name="Ensembl"/>
        </authorList>
    </citation>
    <scope>IDENTIFICATION</scope>
</reference>
<keyword evidence="7" id="KW-1185">Reference proteome</keyword>
<evidence type="ECO:0000256" key="3">
    <source>
        <dbReference type="ARBA" id="ARBA00022833"/>
    </source>
</evidence>
<accession>A0A3B3BSB1</accession>
<feature type="domain" description="RING-type" evidence="5">
    <location>
        <begin position="15"/>
        <end position="47"/>
    </location>
</feature>